<evidence type="ECO:0000313" key="2">
    <source>
        <dbReference type="EMBL" id="KAL2059518.1"/>
    </source>
</evidence>
<sequence length="114" mass="12763">MVDKSPVLQPHASHDATNPQTNTCYPISADLIRMAIVATAFLQPQWLHGPQSPTQNRLITTGNRRDHSFECWAASKYGNFTHDGHKAETSLQQLWRRWTNGPQNIADAEARGKG</sequence>
<dbReference type="EMBL" id="JBHFEH010000001">
    <property type="protein sequence ID" value="KAL2059518.1"/>
    <property type="molecule type" value="Genomic_DNA"/>
</dbReference>
<accession>A0ABR4BNY9</accession>
<feature type="region of interest" description="Disordered" evidence="1">
    <location>
        <begin position="1"/>
        <end position="22"/>
    </location>
</feature>
<dbReference type="Proteomes" id="UP001590951">
    <property type="component" value="Unassembled WGS sequence"/>
</dbReference>
<comment type="caution">
    <text evidence="2">The sequence shown here is derived from an EMBL/GenBank/DDBJ whole genome shotgun (WGS) entry which is preliminary data.</text>
</comment>
<gene>
    <name evidence="2" type="ORF">ABVK25_000811</name>
</gene>
<protein>
    <submittedName>
        <fullName evidence="2">Uncharacterized protein</fullName>
    </submittedName>
</protein>
<evidence type="ECO:0000256" key="1">
    <source>
        <dbReference type="SAM" id="MobiDB-lite"/>
    </source>
</evidence>
<evidence type="ECO:0000313" key="3">
    <source>
        <dbReference type="Proteomes" id="UP001590951"/>
    </source>
</evidence>
<name>A0ABR4BNY9_9LECA</name>
<reference evidence="2 3" key="1">
    <citation type="submission" date="2024-09" db="EMBL/GenBank/DDBJ databases">
        <title>Rethinking Asexuality: The Enigmatic Case of Functional Sexual Genes in Lepraria (Stereocaulaceae).</title>
        <authorList>
            <person name="Doellman M."/>
            <person name="Sun Y."/>
            <person name="Barcenas-Pena A."/>
            <person name="Lumbsch H.T."/>
            <person name="Grewe F."/>
        </authorList>
    </citation>
    <scope>NUCLEOTIDE SEQUENCE [LARGE SCALE GENOMIC DNA]</scope>
    <source>
        <strain evidence="2 3">Grewe 0041</strain>
    </source>
</reference>
<proteinExistence type="predicted"/>
<keyword evidence="3" id="KW-1185">Reference proteome</keyword>
<organism evidence="2 3">
    <name type="scientific">Lepraria finkii</name>
    <dbReference type="NCBI Taxonomy" id="1340010"/>
    <lineage>
        <taxon>Eukaryota</taxon>
        <taxon>Fungi</taxon>
        <taxon>Dikarya</taxon>
        <taxon>Ascomycota</taxon>
        <taxon>Pezizomycotina</taxon>
        <taxon>Lecanoromycetes</taxon>
        <taxon>OSLEUM clade</taxon>
        <taxon>Lecanoromycetidae</taxon>
        <taxon>Lecanorales</taxon>
        <taxon>Lecanorineae</taxon>
        <taxon>Stereocaulaceae</taxon>
        <taxon>Lepraria</taxon>
    </lineage>
</organism>